<gene>
    <name evidence="1" type="ORF">EC957_009957</name>
</gene>
<dbReference type="AlphaFoldDB" id="A0A9P6FBH1"/>
<dbReference type="SUPFAM" id="SSF81383">
    <property type="entry name" value="F-box domain"/>
    <property type="match status" value="1"/>
</dbReference>
<accession>A0A9P6FBH1</accession>
<dbReference type="SUPFAM" id="SSF52047">
    <property type="entry name" value="RNI-like"/>
    <property type="match status" value="1"/>
</dbReference>
<reference evidence="1" key="1">
    <citation type="journal article" date="2020" name="Fungal Divers.">
        <title>Resolving the Mortierellaceae phylogeny through synthesis of multi-gene phylogenetics and phylogenomics.</title>
        <authorList>
            <person name="Vandepol N."/>
            <person name="Liber J."/>
            <person name="Desiro A."/>
            <person name="Na H."/>
            <person name="Kennedy M."/>
            <person name="Barry K."/>
            <person name="Grigoriev I.V."/>
            <person name="Miller A.N."/>
            <person name="O'Donnell K."/>
            <person name="Stajich J.E."/>
            <person name="Bonito G."/>
        </authorList>
    </citation>
    <scope>NUCLEOTIDE SEQUENCE</scope>
    <source>
        <strain evidence="1">NRRL 2591</strain>
    </source>
</reference>
<organism evidence="1 2">
    <name type="scientific">Mortierella hygrophila</name>
    <dbReference type="NCBI Taxonomy" id="979708"/>
    <lineage>
        <taxon>Eukaryota</taxon>
        <taxon>Fungi</taxon>
        <taxon>Fungi incertae sedis</taxon>
        <taxon>Mucoromycota</taxon>
        <taxon>Mortierellomycotina</taxon>
        <taxon>Mortierellomycetes</taxon>
        <taxon>Mortierellales</taxon>
        <taxon>Mortierellaceae</taxon>
        <taxon>Mortierella</taxon>
    </lineage>
</organism>
<evidence type="ECO:0000313" key="2">
    <source>
        <dbReference type="Proteomes" id="UP000723463"/>
    </source>
</evidence>
<evidence type="ECO:0008006" key="3">
    <source>
        <dbReference type="Google" id="ProtNLM"/>
    </source>
</evidence>
<dbReference type="InterPro" id="IPR036047">
    <property type="entry name" value="F-box-like_dom_sf"/>
</dbReference>
<protein>
    <recommendedName>
        <fullName evidence="3">F-box domain-containing protein</fullName>
    </recommendedName>
</protein>
<dbReference type="InterPro" id="IPR032675">
    <property type="entry name" value="LRR_dom_sf"/>
</dbReference>
<dbReference type="EMBL" id="JAAAXW010000059">
    <property type="protein sequence ID" value="KAF9546218.1"/>
    <property type="molecule type" value="Genomic_DNA"/>
</dbReference>
<dbReference type="Gene3D" id="3.80.10.10">
    <property type="entry name" value="Ribonuclease Inhibitor"/>
    <property type="match status" value="1"/>
</dbReference>
<comment type="caution">
    <text evidence="1">The sequence shown here is derived from an EMBL/GenBank/DDBJ whole genome shotgun (WGS) entry which is preliminary data.</text>
</comment>
<evidence type="ECO:0000313" key="1">
    <source>
        <dbReference type="EMBL" id="KAF9546218.1"/>
    </source>
</evidence>
<dbReference type="Proteomes" id="UP000723463">
    <property type="component" value="Unassembled WGS sequence"/>
</dbReference>
<proteinExistence type="predicted"/>
<keyword evidence="2" id="KW-1185">Reference proteome</keyword>
<name>A0A9P6FBH1_9FUNG</name>
<sequence>MATKATITPTTAAARNPFELPELIHRLSRFVTLKDACPCALVSKTWTNHFMSAVWFKVDFKVHPRFAVLSPAIISKNGHLIQVVKNASSFPQVTVLANASVPETLPSPSRLKSLKIHSMCLTHDGLAAILQGCPKLSELRLRHTNIVGTPTQSFQHTGVTIFCASFKSIYETAPGSRSLLSYFPALRTLSTYNFGSVSTIPASRIREDTRRYCPYITRYRLEDDTGAIVPEFLVNIAHNISGIVFFHGNMSLETITAILLHQPTLTSVSHFYVQQDLDLEKADVAPVSTHFEGSAHYLQLIPRCCSRLDTLDLHFHEMDMDVVEQGSWVCKDIRKLRIRVKGLDTEEKILKAVALWRKGCWTRWQKKAGTSVVKEDGEEEEEGKEQCKTDLSIEARVARHLLQFEKLWWVWLGSTSNSMDLGLAATAYHKAASVV</sequence>